<dbReference type="Pfam" id="PF01008">
    <property type="entry name" value="IF-2B"/>
    <property type="match status" value="1"/>
</dbReference>
<organism evidence="4 5">
    <name type="scientific">Pelolinea submarina</name>
    <dbReference type="NCBI Taxonomy" id="913107"/>
    <lineage>
        <taxon>Bacteria</taxon>
        <taxon>Bacillati</taxon>
        <taxon>Chloroflexota</taxon>
        <taxon>Anaerolineae</taxon>
        <taxon>Anaerolineales</taxon>
        <taxon>Anaerolineaceae</taxon>
        <taxon>Pelolinea</taxon>
    </lineage>
</organism>
<comment type="catalytic activity">
    <reaction evidence="2 3">
        <text>5-(methylsulfanyl)-alpha-D-ribose 1-phosphate = 5-(methylsulfanyl)-D-ribulose 1-phosphate</text>
        <dbReference type="Rhea" id="RHEA:19989"/>
        <dbReference type="ChEBI" id="CHEBI:58533"/>
        <dbReference type="ChEBI" id="CHEBI:58548"/>
        <dbReference type="EC" id="5.3.1.23"/>
    </reaction>
</comment>
<evidence type="ECO:0000256" key="1">
    <source>
        <dbReference type="ARBA" id="ARBA00023235"/>
    </source>
</evidence>
<name>A0A3E0AFP8_9CHLR</name>
<keyword evidence="1 3" id="KW-0413">Isomerase</keyword>
<dbReference type="UniPathway" id="UPA00904">
    <property type="reaction ID" value="UER00874"/>
</dbReference>
<dbReference type="PANTHER" id="PTHR43475">
    <property type="entry name" value="METHYLTHIORIBOSE-1-PHOSPHATE ISOMERASE"/>
    <property type="match status" value="1"/>
</dbReference>
<dbReference type="GO" id="GO:0019509">
    <property type="term" value="P:L-methionine salvage from methylthioadenosine"/>
    <property type="evidence" value="ECO:0007669"/>
    <property type="project" value="UniProtKB-UniRule"/>
</dbReference>
<dbReference type="SUPFAM" id="SSF100950">
    <property type="entry name" value="NagB/RpiA/CoA transferase-like"/>
    <property type="match status" value="1"/>
</dbReference>
<dbReference type="InterPro" id="IPR000649">
    <property type="entry name" value="IF-2B-related"/>
</dbReference>
<keyword evidence="3" id="KW-0486">Methionine biosynthesis</keyword>
<proteinExistence type="inferred from homology"/>
<feature type="site" description="Transition state stabilizer" evidence="3">
    <location>
        <position position="185"/>
    </location>
</feature>
<keyword evidence="3" id="KW-0028">Amino-acid biosynthesis</keyword>
<dbReference type="Gene3D" id="1.20.120.420">
    <property type="entry name" value="translation initiation factor eif-2b, domain 1"/>
    <property type="match status" value="1"/>
</dbReference>
<feature type="binding site" evidence="3">
    <location>
        <begin position="275"/>
        <end position="276"/>
    </location>
    <ligand>
        <name>substrate</name>
    </ligand>
</feature>
<evidence type="ECO:0000313" key="4">
    <source>
        <dbReference type="EMBL" id="REG10487.1"/>
    </source>
</evidence>
<dbReference type="InterPro" id="IPR042529">
    <property type="entry name" value="IF_2B-like_C"/>
</dbReference>
<dbReference type="InterPro" id="IPR005251">
    <property type="entry name" value="IF-M1Pi"/>
</dbReference>
<dbReference type="EMBL" id="QUMS01000001">
    <property type="protein sequence ID" value="REG10487.1"/>
    <property type="molecule type" value="Genomic_DNA"/>
</dbReference>
<dbReference type="Proteomes" id="UP000256388">
    <property type="component" value="Unassembled WGS sequence"/>
</dbReference>
<dbReference type="EC" id="5.3.1.23" evidence="3"/>
<keyword evidence="5" id="KW-1185">Reference proteome</keyword>
<dbReference type="NCBIfam" id="NF004326">
    <property type="entry name" value="PRK05720.1"/>
    <property type="match status" value="1"/>
</dbReference>
<dbReference type="InterPro" id="IPR037171">
    <property type="entry name" value="NagB/RpiA_transferase-like"/>
</dbReference>
<dbReference type="GO" id="GO:0046523">
    <property type="term" value="F:S-methyl-5-thioribose-1-phosphate isomerase activity"/>
    <property type="evidence" value="ECO:0007669"/>
    <property type="project" value="UniProtKB-UniRule"/>
</dbReference>
<sequence length="377" mass="41169">MTNDPTHVKLNRLMLESAQIERLFFGEVYMRTLEWDSTAKRLKMIDQRVLPSKLELISLDTYQSVYQSIKDMAVRGAPAIGVAAAFGIVLAAQQSQAGDVDMLRADLNQAAEVLGASRPTAVNLPWALKRMLGVAGHTYSSTADLRAALLDEAQRMADEDVALNRSMAAYGAELINDGDTIIHHCNTGALATVDWGTALGVIRMAHEQGKHIHVLVDETRPRLQGARLTAWELSQYGIPYDIISDNAAGYFLHTGQVNKVFYGGDRVARNGDVANKIGSYMLALAANANNVPVYSVVPTSTIDMELASGDEIPIEERDQDEVLNIQFQNQPATPKGASARNPAFDVTPHELISGIVTEKGVIYPPFEIHLAKIMQES</sequence>
<accession>A0A3E0AFP8</accession>
<protein>
    <recommendedName>
        <fullName evidence="3">Methylthioribose-1-phosphate isomerase</fullName>
        <shortName evidence="3">M1Pi</shortName>
        <shortName evidence="3">MTR-1-P isomerase</shortName>
        <ecNumber evidence="3">5.3.1.23</ecNumber>
    </recommendedName>
    <alternativeName>
        <fullName evidence="3">S-methyl-5-thioribose-1-phosphate isomerase</fullName>
    </alternativeName>
</protein>
<dbReference type="InterPro" id="IPR027363">
    <property type="entry name" value="M1Pi_N"/>
</dbReference>
<dbReference type="Gene3D" id="3.40.50.10470">
    <property type="entry name" value="Translation initiation factor eif-2b, domain 2"/>
    <property type="match status" value="1"/>
</dbReference>
<dbReference type="FunFam" id="3.40.50.10470:FF:000006">
    <property type="entry name" value="Methylthioribose-1-phosphate isomerase"/>
    <property type="match status" value="1"/>
</dbReference>
<feature type="binding site" evidence="3">
    <location>
        <position position="224"/>
    </location>
    <ligand>
        <name>substrate</name>
    </ligand>
</feature>
<evidence type="ECO:0000256" key="3">
    <source>
        <dbReference type="HAMAP-Rule" id="MF_01678"/>
    </source>
</evidence>
<comment type="caution">
    <text evidence="4">The sequence shown here is derived from an EMBL/GenBank/DDBJ whole genome shotgun (WGS) entry which is preliminary data.</text>
</comment>
<evidence type="ECO:0000256" key="2">
    <source>
        <dbReference type="ARBA" id="ARBA00052401"/>
    </source>
</evidence>
<comment type="function">
    <text evidence="3">Catalyzes the interconversion of methylthioribose-1-phosphate (MTR-1-P) into methylthioribulose-1-phosphate (MTRu-1-P).</text>
</comment>
<feature type="active site" description="Proton donor" evidence="3">
    <location>
        <position position="265"/>
    </location>
</feature>
<dbReference type="InterPro" id="IPR011559">
    <property type="entry name" value="Initiation_fac_2B_a/b/d"/>
</dbReference>
<evidence type="ECO:0000313" key="5">
    <source>
        <dbReference type="Proteomes" id="UP000256388"/>
    </source>
</evidence>
<feature type="binding site" evidence="3">
    <location>
        <position position="118"/>
    </location>
    <ligand>
        <name>substrate</name>
    </ligand>
</feature>
<comment type="similarity">
    <text evidence="3">Belongs to the EIF-2B alpha/beta/delta subunits family. MtnA subfamily.</text>
</comment>
<dbReference type="NCBIfam" id="TIGR00512">
    <property type="entry name" value="salvage_mtnA"/>
    <property type="match status" value="1"/>
</dbReference>
<feature type="binding site" evidence="3">
    <location>
        <begin position="75"/>
        <end position="77"/>
    </location>
    <ligand>
        <name>substrate</name>
    </ligand>
</feature>
<dbReference type="AlphaFoldDB" id="A0A3E0AFP8"/>
<dbReference type="PANTHER" id="PTHR43475:SF2">
    <property type="entry name" value="RIBOSE 1,5-BISPHOSPHATE ISOMERASE"/>
    <property type="match status" value="1"/>
</dbReference>
<gene>
    <name evidence="3" type="primary">mtnA</name>
    <name evidence="4" type="ORF">DFR64_0345</name>
</gene>
<reference evidence="4 5" key="1">
    <citation type="submission" date="2018-08" db="EMBL/GenBank/DDBJ databases">
        <title>Genomic Encyclopedia of Type Strains, Phase IV (KMG-IV): sequencing the most valuable type-strain genomes for metagenomic binning, comparative biology and taxonomic classification.</title>
        <authorList>
            <person name="Goeker M."/>
        </authorList>
    </citation>
    <scope>NUCLEOTIDE SEQUENCE [LARGE SCALE GENOMIC DNA]</scope>
    <source>
        <strain evidence="4 5">DSM 23923</strain>
    </source>
</reference>
<comment type="pathway">
    <text evidence="3">Amino-acid biosynthesis; L-methionine biosynthesis via salvage pathway; L-methionine from S-methyl-5-thio-alpha-D-ribose 1-phosphate: step 1/6.</text>
</comment>
<dbReference type="NCBIfam" id="TIGR00524">
    <property type="entry name" value="eIF-2B_rel"/>
    <property type="match status" value="1"/>
</dbReference>
<dbReference type="HAMAP" id="MF_01678">
    <property type="entry name" value="Salvage_MtnA"/>
    <property type="match status" value="1"/>
</dbReference>
<dbReference type="FunFam" id="1.20.120.420:FF:000003">
    <property type="entry name" value="Methylthioribose-1-phosphate isomerase"/>
    <property type="match status" value="1"/>
</dbReference>